<keyword evidence="6 7" id="KW-0472">Membrane</keyword>
<evidence type="ECO:0000313" key="10">
    <source>
        <dbReference type="Proteomes" id="UP001500621"/>
    </source>
</evidence>
<evidence type="ECO:0000256" key="2">
    <source>
        <dbReference type="ARBA" id="ARBA00022448"/>
    </source>
</evidence>
<evidence type="ECO:0000313" key="9">
    <source>
        <dbReference type="EMBL" id="GAA4674096.1"/>
    </source>
</evidence>
<dbReference type="PROSITE" id="PS50850">
    <property type="entry name" value="MFS"/>
    <property type="match status" value="1"/>
</dbReference>
<dbReference type="Pfam" id="PF05977">
    <property type="entry name" value="MFS_3"/>
    <property type="match status" value="1"/>
</dbReference>
<proteinExistence type="predicted"/>
<comment type="caution">
    <text evidence="9">The sequence shown here is derived from an EMBL/GenBank/DDBJ whole genome shotgun (WGS) entry which is preliminary data.</text>
</comment>
<feature type="transmembrane region" description="Helical" evidence="7">
    <location>
        <begin position="37"/>
        <end position="62"/>
    </location>
</feature>
<feature type="transmembrane region" description="Helical" evidence="7">
    <location>
        <begin position="231"/>
        <end position="255"/>
    </location>
</feature>
<evidence type="ECO:0000259" key="8">
    <source>
        <dbReference type="PROSITE" id="PS50850"/>
    </source>
</evidence>
<name>A0ABP8VVT6_9ACTN</name>
<feature type="transmembrane region" description="Helical" evidence="7">
    <location>
        <begin position="83"/>
        <end position="103"/>
    </location>
</feature>
<keyword evidence="5 7" id="KW-1133">Transmembrane helix</keyword>
<feature type="domain" description="Major facilitator superfamily (MFS) profile" evidence="8">
    <location>
        <begin position="1"/>
        <end position="407"/>
    </location>
</feature>
<keyword evidence="2" id="KW-0813">Transport</keyword>
<dbReference type="InterPro" id="IPR020846">
    <property type="entry name" value="MFS_dom"/>
</dbReference>
<dbReference type="PANTHER" id="PTHR23513">
    <property type="entry name" value="INTEGRAL MEMBRANE EFFLUX PROTEIN-RELATED"/>
    <property type="match status" value="1"/>
</dbReference>
<evidence type="ECO:0000256" key="6">
    <source>
        <dbReference type="ARBA" id="ARBA00023136"/>
    </source>
</evidence>
<feature type="transmembrane region" description="Helical" evidence="7">
    <location>
        <begin position="163"/>
        <end position="184"/>
    </location>
</feature>
<reference evidence="10" key="1">
    <citation type="journal article" date="2019" name="Int. J. Syst. Evol. Microbiol.">
        <title>The Global Catalogue of Microorganisms (GCM) 10K type strain sequencing project: providing services to taxonomists for standard genome sequencing and annotation.</title>
        <authorList>
            <consortium name="The Broad Institute Genomics Platform"/>
            <consortium name="The Broad Institute Genome Sequencing Center for Infectious Disease"/>
            <person name="Wu L."/>
            <person name="Ma J."/>
        </authorList>
    </citation>
    <scope>NUCLEOTIDE SEQUENCE [LARGE SCALE GENOMIC DNA]</scope>
    <source>
        <strain evidence="10">JCM 18127</strain>
    </source>
</reference>
<accession>A0ABP8VVT6</accession>
<organism evidence="9 10">
    <name type="scientific">Nocardioides nanhaiensis</name>
    <dbReference type="NCBI Taxonomy" id="1476871"/>
    <lineage>
        <taxon>Bacteria</taxon>
        <taxon>Bacillati</taxon>
        <taxon>Actinomycetota</taxon>
        <taxon>Actinomycetes</taxon>
        <taxon>Propionibacteriales</taxon>
        <taxon>Nocardioidaceae</taxon>
        <taxon>Nocardioides</taxon>
    </lineage>
</organism>
<keyword evidence="10" id="KW-1185">Reference proteome</keyword>
<evidence type="ECO:0000256" key="4">
    <source>
        <dbReference type="ARBA" id="ARBA00022692"/>
    </source>
</evidence>
<keyword evidence="3" id="KW-1003">Cell membrane</keyword>
<feature type="transmembrane region" description="Helical" evidence="7">
    <location>
        <begin position="381"/>
        <end position="405"/>
    </location>
</feature>
<evidence type="ECO:0000256" key="5">
    <source>
        <dbReference type="ARBA" id="ARBA00022989"/>
    </source>
</evidence>
<gene>
    <name evidence="9" type="ORF">GCM10023226_09030</name>
</gene>
<feature type="transmembrane region" description="Helical" evidence="7">
    <location>
        <begin position="267"/>
        <end position="286"/>
    </location>
</feature>
<dbReference type="InterPro" id="IPR010290">
    <property type="entry name" value="TM_effector"/>
</dbReference>
<dbReference type="RefSeq" id="WP_345263070.1">
    <property type="nucleotide sequence ID" value="NZ_BAABIM010000001.1"/>
</dbReference>
<feature type="transmembrane region" description="Helical" evidence="7">
    <location>
        <begin position="293"/>
        <end position="313"/>
    </location>
</feature>
<dbReference type="EMBL" id="BAABIM010000001">
    <property type="protein sequence ID" value="GAA4674096.1"/>
    <property type="molecule type" value="Genomic_DNA"/>
</dbReference>
<dbReference type="Gene3D" id="1.20.1250.20">
    <property type="entry name" value="MFS general substrate transporter like domains"/>
    <property type="match status" value="1"/>
</dbReference>
<dbReference type="SUPFAM" id="SSF103473">
    <property type="entry name" value="MFS general substrate transporter"/>
    <property type="match status" value="1"/>
</dbReference>
<sequence>MSPTFRSLHNANYRRYAAGAAVSNTGTWMQRVAQDWLVLQLAAGSAIGAGTAVGITTGLQFLPALLLSPLAGVVADRFPKRRLLQLTQVLMAVPALLLGLLAVTGVAEVWHVFVLALLFGVGTALDAPVRQSFVSEIVDPDDLGNAVGLNSASFNAARIVGPALAGVLIAALGGGAQATGWVILLNAVSYAGPYLALRSMNPALLTAAPVSASGKGMVREGLRYVRGRPDLMLVLAIVFIVGTFGLNFQMTSALMATEVFDKGATEYGLLGTFMAVGSLTGALLAARRPQVRLRLVVVAAVVFGAVEVVAGLLPTYTTFAIWMPLLGLSALTMITAANTLMQMSTAPALRGRVMALYLMIFMGGTPLGAPAIGWVGETFGARWTLVGGGAITLVGVLGVVGWYLVARPAVVPPEHAPARRPAVVAASR</sequence>
<evidence type="ECO:0000256" key="7">
    <source>
        <dbReference type="SAM" id="Phobius"/>
    </source>
</evidence>
<dbReference type="InterPro" id="IPR036259">
    <property type="entry name" value="MFS_trans_sf"/>
</dbReference>
<feature type="transmembrane region" description="Helical" evidence="7">
    <location>
        <begin position="319"/>
        <end position="341"/>
    </location>
</feature>
<keyword evidence="4 7" id="KW-0812">Transmembrane</keyword>
<feature type="transmembrane region" description="Helical" evidence="7">
    <location>
        <begin position="353"/>
        <end position="375"/>
    </location>
</feature>
<dbReference type="CDD" id="cd06173">
    <property type="entry name" value="MFS_MefA_like"/>
    <property type="match status" value="1"/>
</dbReference>
<protein>
    <submittedName>
        <fullName evidence="9">MFS transporter</fullName>
    </submittedName>
</protein>
<dbReference type="Proteomes" id="UP001500621">
    <property type="component" value="Unassembled WGS sequence"/>
</dbReference>
<dbReference type="PANTHER" id="PTHR23513:SF11">
    <property type="entry name" value="STAPHYLOFERRIN A TRANSPORTER"/>
    <property type="match status" value="1"/>
</dbReference>
<evidence type="ECO:0000256" key="3">
    <source>
        <dbReference type="ARBA" id="ARBA00022475"/>
    </source>
</evidence>
<evidence type="ECO:0000256" key="1">
    <source>
        <dbReference type="ARBA" id="ARBA00004651"/>
    </source>
</evidence>
<comment type="subcellular location">
    <subcellularLocation>
        <location evidence="1">Cell membrane</location>
        <topology evidence="1">Multi-pass membrane protein</topology>
    </subcellularLocation>
</comment>